<feature type="region of interest" description="Disordered" evidence="1">
    <location>
        <begin position="146"/>
        <end position="165"/>
    </location>
</feature>
<gene>
    <name evidence="3" type="ORF">DPX16_3483</name>
</gene>
<dbReference type="PANTHER" id="PTHR24401">
    <property type="entry name" value="SI:CH211-243P7.3-RELATED"/>
    <property type="match status" value="1"/>
</dbReference>
<dbReference type="InterPro" id="IPR036388">
    <property type="entry name" value="WH-like_DNA-bd_sf"/>
</dbReference>
<dbReference type="OrthoDB" id="8942218at2759"/>
<keyword evidence="4" id="KW-1185">Reference proteome</keyword>
<dbReference type="PANTHER" id="PTHR24401:SF29">
    <property type="entry name" value="SI:CH211-243P7.3-RELATED"/>
    <property type="match status" value="1"/>
</dbReference>
<evidence type="ECO:0000259" key="2">
    <source>
        <dbReference type="Pfam" id="PF20499"/>
    </source>
</evidence>
<comment type="caution">
    <text evidence="3">The sequence shown here is derived from an EMBL/GenBank/DDBJ whole genome shotgun (WGS) entry which is preliminary data.</text>
</comment>
<name>A0A3N0Y6N3_ANAGA</name>
<dbReference type="InterPro" id="IPR046616">
    <property type="entry name" value="DUF6729"/>
</dbReference>
<dbReference type="AlphaFoldDB" id="A0A3N0Y6N3"/>
<dbReference type="Pfam" id="PF20499">
    <property type="entry name" value="DUF6729"/>
    <property type="match status" value="2"/>
</dbReference>
<dbReference type="EMBL" id="RJVU01051426">
    <property type="protein sequence ID" value="ROL41855.1"/>
    <property type="molecule type" value="Genomic_DNA"/>
</dbReference>
<feature type="domain" description="DUF6729" evidence="2">
    <location>
        <begin position="186"/>
        <end position="334"/>
    </location>
</feature>
<proteinExistence type="predicted"/>
<evidence type="ECO:0000313" key="3">
    <source>
        <dbReference type="EMBL" id="ROL41855.1"/>
    </source>
</evidence>
<accession>A0A3N0Y6N3</accession>
<sequence length="1031" mass="115849">MMAAAQETGDPGCLMVEFGDFWGRSMKEVYEDQSKEAQALITYLKKAKARPNTNMAIFKAYVQKRQASAALKEPDTTASLSVPPPAATQTGVHLSATVKGLLVRGKPLSGSLLAKKLMSPVKPHTAAGDIFVEDDDREMVTVASQAEEQLPKAPATFASEAPAPTPPTMWRPEPVFQPPAELTAHWNEHLPHFQQDWIRKTLFRASAETGKPDLVPQLKLWWYPPQPPLIHAQPPASPDLFFCSPLFLWMPLKMWSIPLVCDQPACSNHKLTAAGLYRTVRKVLDIDGWYDLATEYLECKWCKKKYPAWSEDILGQLDMGHRCQFPALLTYRKGNGYKKIAKMLNIPRDTIGSIIRKFKAKGTVETLPGRGRKKMLTSTAVRYLKRRVEKSPRVTAEELRKDLYSCDYRVLRMMRERTLGNSVTQLYKKLSEEHSEAWTQRVLQYLTACEPFTRSTVIHPPVFAEPPPLPALPKPKWLLAVYAKDVLMRLDEIKAKITSVFGSVLKMDSTKKVTKKLAGAAANTAAWSTNVGNEHGQVLVSVLTAAQGHGLWPMAAGFMKRYRQAGEAPPAIMNVDRDCFSPYGQSQVKAMFSEWNELGVRLDIWHFMRRFAVGVTTEAHPLYGIFMARLSRCIFEWDAEDVAALRLAKQGKDTLGIPLLDHEHIQQIWKDLQRHIACIQDPEDFPLYIKTGTLKKGSVELCCYLCARGSTSLESFHLHLNRFIPGELLGIEYLYSQTGRTLTVIENPAEEDRLVDQMNDEEVQDEGFVEEDTEDITVPVLSEDDSSCSPWTSSPQASPVQSPATPFHSPQPSTSRDGDGQPPAGSRPAGCILWPCTIYREQCNRPGSIQNLAGYLVDLRQAPYLDEHQVREIIRLWSALPAGDKARIQYQPRHQAKLTQGHFKAPKGTRVTPGVESVKRCLIGHPGGPAQWPNTSPLVEAMCIKLCEVHKSPSKKAGVRIPRWTKILADYHHIRELVLSSRTLMDDTSIQLFELNQRTLIQWFQRRQNTQEMSVLTQGLAAEDRIPVATT</sequence>
<dbReference type="InterPro" id="IPR009057">
    <property type="entry name" value="Homeodomain-like_sf"/>
</dbReference>
<feature type="compositionally biased region" description="Low complexity" evidence="1">
    <location>
        <begin position="792"/>
        <end position="806"/>
    </location>
</feature>
<feature type="region of interest" description="Disordered" evidence="1">
    <location>
        <begin position="781"/>
        <end position="826"/>
    </location>
</feature>
<organism evidence="3 4">
    <name type="scientific">Anabarilius grahami</name>
    <name type="common">Kanglang fish</name>
    <name type="synonym">Barilius grahami</name>
    <dbReference type="NCBI Taxonomy" id="495550"/>
    <lineage>
        <taxon>Eukaryota</taxon>
        <taxon>Metazoa</taxon>
        <taxon>Chordata</taxon>
        <taxon>Craniata</taxon>
        <taxon>Vertebrata</taxon>
        <taxon>Euteleostomi</taxon>
        <taxon>Actinopterygii</taxon>
        <taxon>Neopterygii</taxon>
        <taxon>Teleostei</taxon>
        <taxon>Ostariophysi</taxon>
        <taxon>Cypriniformes</taxon>
        <taxon>Xenocyprididae</taxon>
        <taxon>Xenocypridinae</taxon>
        <taxon>Xenocypridinae incertae sedis</taxon>
        <taxon>Anabarilius</taxon>
    </lineage>
</organism>
<protein>
    <recommendedName>
        <fullName evidence="2">DUF6729 domain-containing protein</fullName>
    </recommendedName>
</protein>
<evidence type="ECO:0000313" key="4">
    <source>
        <dbReference type="Proteomes" id="UP000281406"/>
    </source>
</evidence>
<dbReference type="Gene3D" id="1.10.10.10">
    <property type="entry name" value="Winged helix-like DNA-binding domain superfamily/Winged helix DNA-binding domain"/>
    <property type="match status" value="1"/>
</dbReference>
<evidence type="ECO:0000256" key="1">
    <source>
        <dbReference type="SAM" id="MobiDB-lite"/>
    </source>
</evidence>
<reference evidence="3 4" key="1">
    <citation type="submission" date="2018-10" db="EMBL/GenBank/DDBJ databases">
        <title>Genome assembly for a Yunnan-Guizhou Plateau 3E fish, Anabarilius grahami (Regan), and its evolutionary and genetic applications.</title>
        <authorList>
            <person name="Jiang W."/>
        </authorList>
    </citation>
    <scope>NUCLEOTIDE SEQUENCE [LARGE SCALE GENOMIC DNA]</scope>
    <source>
        <strain evidence="3">AG-KIZ</strain>
        <tissue evidence="3">Muscle</tissue>
    </source>
</reference>
<feature type="domain" description="DUF6729" evidence="2">
    <location>
        <begin position="403"/>
        <end position="487"/>
    </location>
</feature>
<dbReference type="Proteomes" id="UP000281406">
    <property type="component" value="Unassembled WGS sequence"/>
</dbReference>
<dbReference type="SUPFAM" id="SSF46689">
    <property type="entry name" value="Homeodomain-like"/>
    <property type="match status" value="1"/>
</dbReference>